<feature type="compositionally biased region" description="Basic residues" evidence="1">
    <location>
        <begin position="50"/>
        <end position="64"/>
    </location>
</feature>
<name>A0A8K1FGJ1_PYTOL</name>
<dbReference type="Proteomes" id="UP000794436">
    <property type="component" value="Unassembled WGS sequence"/>
</dbReference>
<evidence type="ECO:0000313" key="2">
    <source>
        <dbReference type="EMBL" id="TMW58757.1"/>
    </source>
</evidence>
<comment type="caution">
    <text evidence="2">The sequence shown here is derived from an EMBL/GenBank/DDBJ whole genome shotgun (WGS) entry which is preliminary data.</text>
</comment>
<dbReference type="OrthoDB" id="160528at2759"/>
<evidence type="ECO:0000313" key="3">
    <source>
        <dbReference type="Proteomes" id="UP000794436"/>
    </source>
</evidence>
<sequence length="154" mass="17871">MNAFTKNSEAPTSAFTDMRCRYTSKFCGNLRARKPNGEYHRFCDLHRHRANRNQRRWNHSRRCREKAQASDEASSPAQSPCKAEPKLSPTQRRVKQRFTPIQPQPESTDWLGELIDFMMPEILQQPIDQVCSWNHHQPIAPAPPVEMLSSIDVL</sequence>
<evidence type="ECO:0000256" key="1">
    <source>
        <dbReference type="SAM" id="MobiDB-lite"/>
    </source>
</evidence>
<dbReference type="AlphaFoldDB" id="A0A8K1FGJ1"/>
<protein>
    <submittedName>
        <fullName evidence="2">Uncharacterized protein</fullName>
    </submittedName>
</protein>
<accession>A0A8K1FGJ1</accession>
<dbReference type="EMBL" id="SPLM01000110">
    <property type="protein sequence ID" value="TMW58757.1"/>
    <property type="molecule type" value="Genomic_DNA"/>
</dbReference>
<keyword evidence="3" id="KW-1185">Reference proteome</keyword>
<feature type="region of interest" description="Disordered" evidence="1">
    <location>
        <begin position="50"/>
        <end position="107"/>
    </location>
</feature>
<proteinExistence type="predicted"/>
<reference evidence="2" key="1">
    <citation type="submission" date="2019-03" db="EMBL/GenBank/DDBJ databases">
        <title>Long read genome sequence of the mycoparasitic Pythium oligandrum ATCC 38472 isolated from sugarbeet rhizosphere.</title>
        <authorList>
            <person name="Gaulin E."/>
        </authorList>
    </citation>
    <scope>NUCLEOTIDE SEQUENCE</scope>
    <source>
        <strain evidence="2">ATCC 38472_TT</strain>
    </source>
</reference>
<organism evidence="2 3">
    <name type="scientific">Pythium oligandrum</name>
    <name type="common">Mycoparasitic fungus</name>
    <dbReference type="NCBI Taxonomy" id="41045"/>
    <lineage>
        <taxon>Eukaryota</taxon>
        <taxon>Sar</taxon>
        <taxon>Stramenopiles</taxon>
        <taxon>Oomycota</taxon>
        <taxon>Peronosporomycetes</taxon>
        <taxon>Pythiales</taxon>
        <taxon>Pythiaceae</taxon>
        <taxon>Pythium</taxon>
    </lineage>
</organism>
<gene>
    <name evidence="2" type="ORF">Poli38472_006902</name>
</gene>